<name>A0A1R2BBE8_9CILI</name>
<proteinExistence type="predicted"/>
<dbReference type="OrthoDB" id="319049at2759"/>
<dbReference type="EMBL" id="MPUH01000786">
    <property type="protein sequence ID" value="OMJ73930.1"/>
    <property type="molecule type" value="Genomic_DNA"/>
</dbReference>
<comment type="caution">
    <text evidence="1">The sequence shown here is derived from an EMBL/GenBank/DDBJ whole genome shotgun (WGS) entry which is preliminary data.</text>
</comment>
<protein>
    <submittedName>
        <fullName evidence="1">Uncharacterized protein</fullName>
    </submittedName>
</protein>
<accession>A0A1R2BBE8</accession>
<keyword evidence="2" id="KW-1185">Reference proteome</keyword>
<evidence type="ECO:0000313" key="2">
    <source>
        <dbReference type="Proteomes" id="UP000187209"/>
    </source>
</evidence>
<evidence type="ECO:0000313" key="1">
    <source>
        <dbReference type="EMBL" id="OMJ73930.1"/>
    </source>
</evidence>
<reference evidence="1 2" key="1">
    <citation type="submission" date="2016-11" db="EMBL/GenBank/DDBJ databases">
        <title>The macronuclear genome of Stentor coeruleus: a giant cell with tiny introns.</title>
        <authorList>
            <person name="Slabodnick M."/>
            <person name="Ruby J.G."/>
            <person name="Reiff S.B."/>
            <person name="Swart E.C."/>
            <person name="Gosai S."/>
            <person name="Prabakaran S."/>
            <person name="Witkowska E."/>
            <person name="Larue G.E."/>
            <person name="Fisher S."/>
            <person name="Freeman R.M."/>
            <person name="Gunawardena J."/>
            <person name="Chu W."/>
            <person name="Stover N.A."/>
            <person name="Gregory B.D."/>
            <person name="Nowacki M."/>
            <person name="Derisi J."/>
            <person name="Roy S.W."/>
            <person name="Marshall W.F."/>
            <person name="Sood P."/>
        </authorList>
    </citation>
    <scope>NUCLEOTIDE SEQUENCE [LARGE SCALE GENOMIC DNA]</scope>
    <source>
        <strain evidence="1">WM001</strain>
    </source>
</reference>
<organism evidence="1 2">
    <name type="scientific">Stentor coeruleus</name>
    <dbReference type="NCBI Taxonomy" id="5963"/>
    <lineage>
        <taxon>Eukaryota</taxon>
        <taxon>Sar</taxon>
        <taxon>Alveolata</taxon>
        <taxon>Ciliophora</taxon>
        <taxon>Postciliodesmatophora</taxon>
        <taxon>Heterotrichea</taxon>
        <taxon>Heterotrichida</taxon>
        <taxon>Stentoridae</taxon>
        <taxon>Stentor</taxon>
    </lineage>
</organism>
<dbReference type="Proteomes" id="UP000187209">
    <property type="component" value="Unassembled WGS sequence"/>
</dbReference>
<sequence>MDLVKNTIEFNKKLEQIRKYTSQYTDTVEILRLKSRKRICVSKASNSWTNPYVGIHVQYATELGPRKRGRPSKDFEPDLANLKPGTQLFTCLSCSRQLELKKKYAKGQCQACYKRNKKVEENGINII</sequence>
<gene>
    <name evidence="1" type="ORF">SteCoe_27273</name>
</gene>
<dbReference type="AlphaFoldDB" id="A0A1R2BBE8"/>